<evidence type="ECO:0000259" key="7">
    <source>
        <dbReference type="PROSITE" id="PS50003"/>
    </source>
</evidence>
<proteinExistence type="predicted"/>
<dbReference type="PROSITE" id="PS50003">
    <property type="entry name" value="PH_DOMAIN"/>
    <property type="match status" value="1"/>
</dbReference>
<dbReference type="SUPFAM" id="SSF103657">
    <property type="entry name" value="BAR/IMD domain-like"/>
    <property type="match status" value="1"/>
</dbReference>
<dbReference type="InterPro" id="IPR042067">
    <property type="entry name" value="Sip3_PH"/>
</dbReference>
<feature type="domain" description="VASt" evidence="8">
    <location>
        <begin position="883"/>
        <end position="1055"/>
    </location>
</feature>
<dbReference type="SUPFAM" id="SSF50729">
    <property type="entry name" value="PH domain-like"/>
    <property type="match status" value="1"/>
</dbReference>
<keyword evidence="4 6" id="KW-0472">Membrane</keyword>
<dbReference type="Gene3D" id="1.20.1270.60">
    <property type="entry name" value="Arfaptin homology (AH) domain/BAR domain"/>
    <property type="match status" value="1"/>
</dbReference>
<keyword evidence="2 6" id="KW-0812">Transmembrane</keyword>
<feature type="transmembrane region" description="Helical" evidence="6">
    <location>
        <begin position="1112"/>
        <end position="1131"/>
    </location>
</feature>
<dbReference type="PROSITE" id="PS51778">
    <property type="entry name" value="VAST"/>
    <property type="match status" value="1"/>
</dbReference>
<dbReference type="InterPro" id="IPR027267">
    <property type="entry name" value="AH/BAR_dom_sf"/>
</dbReference>
<feature type="transmembrane region" description="Helical" evidence="6">
    <location>
        <begin position="1138"/>
        <end position="1160"/>
    </location>
</feature>
<evidence type="ECO:0000313" key="9">
    <source>
        <dbReference type="EMBL" id="CEJ89257.1"/>
    </source>
</evidence>
<evidence type="ECO:0000256" key="3">
    <source>
        <dbReference type="ARBA" id="ARBA00022989"/>
    </source>
</evidence>
<dbReference type="PANTHER" id="PTHR14248">
    <property type="entry name" value="CYCLIN Y, ISOFORM A"/>
    <property type="match status" value="1"/>
</dbReference>
<evidence type="ECO:0000256" key="6">
    <source>
        <dbReference type="SAM" id="Phobius"/>
    </source>
</evidence>
<keyword evidence="3 6" id="KW-1133">Transmembrane helix</keyword>
<evidence type="ECO:0008006" key="11">
    <source>
        <dbReference type="Google" id="ProtNLM"/>
    </source>
</evidence>
<dbReference type="Gene3D" id="2.30.29.30">
    <property type="entry name" value="Pleckstrin-homology domain (PH domain)/Phosphotyrosine-binding domain (PTB)"/>
    <property type="match status" value="1"/>
</dbReference>
<evidence type="ECO:0000259" key="8">
    <source>
        <dbReference type="PROSITE" id="PS51778"/>
    </source>
</evidence>
<dbReference type="EMBL" id="CDHN01000002">
    <property type="protein sequence ID" value="CEJ89257.1"/>
    <property type="molecule type" value="Genomic_DNA"/>
</dbReference>
<dbReference type="Pfam" id="PF00169">
    <property type="entry name" value="PH"/>
    <property type="match status" value="1"/>
</dbReference>
<evidence type="ECO:0000256" key="5">
    <source>
        <dbReference type="SAM" id="MobiDB-lite"/>
    </source>
</evidence>
<dbReference type="CDD" id="cd13280">
    <property type="entry name" value="PH_SIP3"/>
    <property type="match status" value="1"/>
</dbReference>
<dbReference type="OrthoDB" id="10070851at2759"/>
<dbReference type="InterPro" id="IPR039463">
    <property type="entry name" value="Sip3/Lam1_BAR"/>
</dbReference>
<evidence type="ECO:0000256" key="1">
    <source>
        <dbReference type="ARBA" id="ARBA00004370"/>
    </source>
</evidence>
<dbReference type="GO" id="GO:0016020">
    <property type="term" value="C:membrane"/>
    <property type="evidence" value="ECO:0007669"/>
    <property type="project" value="UniProtKB-SubCell"/>
</dbReference>
<dbReference type="Proteomes" id="UP000039046">
    <property type="component" value="Unassembled WGS sequence"/>
</dbReference>
<name>A0A0A1THY6_9HYPO</name>
<organism evidence="9 10">
    <name type="scientific">[Torrubiella] hemipterigena</name>
    <dbReference type="NCBI Taxonomy" id="1531966"/>
    <lineage>
        <taxon>Eukaryota</taxon>
        <taxon>Fungi</taxon>
        <taxon>Dikarya</taxon>
        <taxon>Ascomycota</taxon>
        <taxon>Pezizomycotina</taxon>
        <taxon>Sordariomycetes</taxon>
        <taxon>Hypocreomycetidae</taxon>
        <taxon>Hypocreales</taxon>
        <taxon>Clavicipitaceae</taxon>
        <taxon>Clavicipitaceae incertae sedis</taxon>
        <taxon>'Torrubiella' clade</taxon>
    </lineage>
</organism>
<feature type="domain" description="PH" evidence="7">
    <location>
        <begin position="304"/>
        <end position="403"/>
    </location>
</feature>
<gene>
    <name evidence="9" type="ORF">VHEMI05111</name>
</gene>
<dbReference type="CDD" id="cd07609">
    <property type="entry name" value="BAR_SIP3_fungi"/>
    <property type="match status" value="1"/>
</dbReference>
<accession>A0A0A1THY6</accession>
<dbReference type="STRING" id="1531966.A0A0A1THY6"/>
<reference evidence="9 10" key="1">
    <citation type="journal article" date="2015" name="Genome Announc.">
        <title>Draft Genome Sequence and Gene Annotation of the Entomopathogenic Fungus Verticillium hemipterigenum.</title>
        <authorList>
            <person name="Horn F."/>
            <person name="Habel A."/>
            <person name="Scharf D.H."/>
            <person name="Dworschak J."/>
            <person name="Brakhage A.A."/>
            <person name="Guthke R."/>
            <person name="Hertweck C."/>
            <person name="Linde J."/>
        </authorList>
    </citation>
    <scope>NUCLEOTIDE SEQUENCE [LARGE SCALE GENOMIC DNA]</scope>
</reference>
<dbReference type="InterPro" id="IPR031968">
    <property type="entry name" value="VASt"/>
</dbReference>
<dbReference type="SMART" id="SM00233">
    <property type="entry name" value="PH"/>
    <property type="match status" value="1"/>
</dbReference>
<dbReference type="GO" id="GO:0005737">
    <property type="term" value="C:cytoplasm"/>
    <property type="evidence" value="ECO:0007669"/>
    <property type="project" value="InterPro"/>
</dbReference>
<keyword evidence="10" id="KW-1185">Reference proteome</keyword>
<feature type="region of interest" description="Disordered" evidence="5">
    <location>
        <begin position="819"/>
        <end position="862"/>
    </location>
</feature>
<evidence type="ECO:0000256" key="2">
    <source>
        <dbReference type="ARBA" id="ARBA00022692"/>
    </source>
</evidence>
<evidence type="ECO:0000313" key="10">
    <source>
        <dbReference type="Proteomes" id="UP000039046"/>
    </source>
</evidence>
<dbReference type="Pfam" id="PF16016">
    <property type="entry name" value="VASt"/>
    <property type="match status" value="1"/>
</dbReference>
<dbReference type="InterPro" id="IPR004148">
    <property type="entry name" value="BAR_dom"/>
</dbReference>
<dbReference type="InterPro" id="IPR011993">
    <property type="entry name" value="PH-like_dom_sf"/>
</dbReference>
<dbReference type="InterPro" id="IPR001849">
    <property type="entry name" value="PH_domain"/>
</dbReference>
<evidence type="ECO:0000256" key="4">
    <source>
        <dbReference type="ARBA" id="ARBA00023136"/>
    </source>
</evidence>
<comment type="subcellular location">
    <subcellularLocation>
        <location evidence="1">Membrane</location>
    </subcellularLocation>
</comment>
<dbReference type="Pfam" id="PF16746">
    <property type="entry name" value="BAR_3"/>
    <property type="match status" value="1"/>
</dbReference>
<sequence length="1351" mass="150696">MAEPTLTTTAIARPTNRAVAVLLNEAALDSPTFRSTALHFGDQIDTTEKWLGGYVSSTLKLVHDFAALDDTINSYLTKTSPLASDTLLDNDYTRLGLKRVNDGSREVLTQMLTSMKRMESTVVDPIRSFLTGDLRNFKEIRRTLEQSQRTYDSTLSRYVSQHKTKEPSALREDAFSVYESRKAYILASMDYCQLVPQIRSTLDRLLVKVSSELWKEMKGSRDAATNATRYTREMDRIKGWARGMEYAESVFTKELQAARRTLSDSTLERFKPSRELDDYSTSTVPFLSSRGPVNMKPAHQGIVISEKQGYLFLRVATSKPVKYSWVRRWHYCSDGVFGWLIPGAQGVLQGDEIGVLLCNARPAVGEERRFCFEVKTKDQTMVLQAESQTELTEWLEVFEVTKKRAFEASASRDAASLSGNDPAFSITPASAPEFSANYIDTQLHSVDEPPAGLERSGTLGIPGEGTLGVRPTYDAAGTVNRRSFSALSKDISRDESETSRDHAARIMQKLDLHRKSPDAGAGGIASLINASAAVLPAYPHPFLSPHTAKKLPSALPNIDSSRLGLLAPPTLAKPPASTNLSKTAVLLASERGPISDSRKKLPTSIVANYWGSNVWASINTPVQPVLPRLDDDDPIGVVLPEGMHASLSISSDDRKPSEVFPNNYPPELKAQHAQFRLLFPDAPPDDKLVLVFRASWSSATPQNPDDYTLAGNGRVYVTQENMYFYGQQMGLVTAYSISLDIITEVAAAAGRDCDSINLHLGEDTNETGYTQIRLKLYLDDLYLLQGRLNLIIDNLQAEEPTDTYTLIAALINLEKAEFDKPSPSVDSWEDVSPSTPADGTYSSRRDLSRSYDSTPHLRRTQSRQKLIPKIQLPSHPVIFEPEDMKEMAAERHFEISAKACFHVLFGDKSFVFPKLYFEHRAKQITQGPWILVDQGKMRRDFQFKVEYADMLGRSKTANVNDYQTIDTFNDHVSYVVTHMKTAWHLPHSRSFKLMTKVVITHVAKSKCKLAIYVKIDWSKAPALSKNMVERQALRDIVSDAEELAELATDQVRKLGSRSRTSRAIQVYGHVGQQTQVVVFSPGSSDSGKKQAIKPRTLTSMIFDTVRSFGESAITSVIMWIFAAIKTIFGVITGHRLLVVLLVVSGLLNLLLGSTETSTWWKERRAAKFMRKIGVGPNAMMSKALYISDLDTAYGTDGSSVLMQRNSTCFKSFKDIFAATDMDAPWEDAGAALTLPTSRATAQRLRHTRQRLGAYRHDLVVAMRIVNSMDREMMQSEWKNWVMNENAHCDNLKAALSSSAPVKRRGVEWEAQKILNAMPADRKKAVEDWHNEYCQSCSEDFSEVVLGNKGSV</sequence>
<protein>
    <recommendedName>
        <fullName evidence="11">Transcription factor SipA3</fullName>
    </recommendedName>
</protein>